<name>A0A4U9VDZ3_9SPHI</name>
<dbReference type="Proteomes" id="UP000308196">
    <property type="component" value="Chromosome"/>
</dbReference>
<organism evidence="1 2">
    <name type="scientific">Sphingobacterium thalpophilum</name>
    <dbReference type="NCBI Taxonomy" id="259"/>
    <lineage>
        <taxon>Bacteria</taxon>
        <taxon>Pseudomonadati</taxon>
        <taxon>Bacteroidota</taxon>
        <taxon>Sphingobacteriia</taxon>
        <taxon>Sphingobacteriales</taxon>
        <taxon>Sphingobacteriaceae</taxon>
        <taxon>Sphingobacterium</taxon>
    </lineage>
</organism>
<reference evidence="1 2" key="1">
    <citation type="submission" date="2019-05" db="EMBL/GenBank/DDBJ databases">
        <authorList>
            <consortium name="Pathogen Informatics"/>
        </authorList>
    </citation>
    <scope>NUCLEOTIDE SEQUENCE [LARGE SCALE GENOMIC DNA]</scope>
    <source>
        <strain evidence="1 2">NCTC11429</strain>
    </source>
</reference>
<protein>
    <recommendedName>
        <fullName evidence="3">DAPG hydrolase PhiG domain-containing protein</fullName>
    </recommendedName>
</protein>
<dbReference type="GeneID" id="78463547"/>
<gene>
    <name evidence="1" type="ORF">NCTC11429_02850</name>
</gene>
<dbReference type="RefSeq" id="WP_037534512.1">
    <property type="nucleotide sequence ID" value="NZ_LR590484.1"/>
</dbReference>
<dbReference type="KEGG" id="stha:NCTC11429_02850"/>
<dbReference type="STRING" id="1123265.GCA_000686625_01978"/>
<dbReference type="AlphaFoldDB" id="A0A4U9VDZ3"/>
<dbReference type="EMBL" id="LR590484">
    <property type="protein sequence ID" value="VTR43362.1"/>
    <property type="molecule type" value="Genomic_DNA"/>
</dbReference>
<evidence type="ECO:0000313" key="1">
    <source>
        <dbReference type="EMBL" id="VTR43362.1"/>
    </source>
</evidence>
<evidence type="ECO:0008006" key="3">
    <source>
        <dbReference type="Google" id="ProtNLM"/>
    </source>
</evidence>
<evidence type="ECO:0000313" key="2">
    <source>
        <dbReference type="Proteomes" id="UP000308196"/>
    </source>
</evidence>
<accession>A0A4U9VDZ3</accession>
<sequence length="226" mass="26549">MTLASRFSKWTLPAEQDFGWKMKSLETAKTSFTIEENGVFKLTIEHDPIRGVTPKMLLWWFKNIGGEMTYKGKNYLKYLVWHPKDHIHWCLVGKTSNNEVAAGSYFRIVEAFGRKMEFLVDSTEYVEKLDETGIRLVKRVGKFEIFSLQHDFIQDGQNTIYKSQMIVGINKKNPFNKIFNYCIRPLFFTKEMGTAWLKHNIEEVGNFEFFLPELYEKETKLKTTGI</sequence>
<proteinExistence type="predicted"/>